<feature type="chain" id="PRO_5005192656" description="C-type lectin domain-containing protein" evidence="1">
    <location>
        <begin position="22"/>
        <end position="204"/>
    </location>
</feature>
<dbReference type="EMBL" id="CDMZ01004825">
    <property type="protein sequence ID" value="CEM51047.1"/>
    <property type="molecule type" value="Genomic_DNA"/>
</dbReference>
<name>A0A0G4I2J3_9ALVE</name>
<evidence type="ECO:0008006" key="3">
    <source>
        <dbReference type="Google" id="ProtNLM"/>
    </source>
</evidence>
<feature type="signal peptide" evidence="1">
    <location>
        <begin position="1"/>
        <end position="21"/>
    </location>
</feature>
<protein>
    <recommendedName>
        <fullName evidence="3">C-type lectin domain-containing protein</fullName>
    </recommendedName>
</protein>
<dbReference type="VEuPathDB" id="CryptoDB:Cvel_10345"/>
<accession>A0A0G4I2J3</accession>
<reference evidence="2" key="1">
    <citation type="submission" date="2014-11" db="EMBL/GenBank/DDBJ databases">
        <authorList>
            <person name="Otto D Thomas"/>
            <person name="Naeem Raeece"/>
        </authorList>
    </citation>
    <scope>NUCLEOTIDE SEQUENCE</scope>
</reference>
<organism evidence="2">
    <name type="scientific">Chromera velia CCMP2878</name>
    <dbReference type="NCBI Taxonomy" id="1169474"/>
    <lineage>
        <taxon>Eukaryota</taxon>
        <taxon>Sar</taxon>
        <taxon>Alveolata</taxon>
        <taxon>Colpodellida</taxon>
        <taxon>Chromeraceae</taxon>
        <taxon>Chromera</taxon>
    </lineage>
</organism>
<gene>
    <name evidence="2" type="ORF">Cvel_10345</name>
</gene>
<keyword evidence="1" id="KW-0732">Signal</keyword>
<proteinExistence type="predicted"/>
<evidence type="ECO:0000313" key="2">
    <source>
        <dbReference type="EMBL" id="CEM51047.1"/>
    </source>
</evidence>
<sequence>MRSSCLLVSVALFLLSECILGLSLRKDLEESLTIERPGSLTEKDEAELQETPALLEALDASPNCEEWYGSGKKSGWLTRAWKATKSAVKQMFTTERLCWCKQRWVDKKEDGMRLNTDAQGWIPWSDVPFRVKNVQYRRCSNHFVFTKDEFASHGGKCTSVPVQPGHSTFKDLRRMAGATRAIEKEGKLDCTPWKTEYPEKVGKK</sequence>
<dbReference type="AlphaFoldDB" id="A0A0G4I2J3"/>
<evidence type="ECO:0000256" key="1">
    <source>
        <dbReference type="SAM" id="SignalP"/>
    </source>
</evidence>